<evidence type="ECO:0000256" key="1">
    <source>
        <dbReference type="ARBA" id="ARBA00006295"/>
    </source>
</evidence>
<dbReference type="Gene3D" id="1.10.10.2830">
    <property type="match status" value="1"/>
</dbReference>
<evidence type="ECO:0000256" key="2">
    <source>
        <dbReference type="SAM" id="MobiDB-lite"/>
    </source>
</evidence>
<evidence type="ECO:0000313" key="4">
    <source>
        <dbReference type="EMBL" id="KKB60955.1"/>
    </source>
</evidence>
<protein>
    <recommendedName>
        <fullName evidence="3">ParB-like N-terminal domain-containing protein</fullName>
    </recommendedName>
</protein>
<comment type="caution">
    <text evidence="4">The sequence shown here is derived from an EMBL/GenBank/DDBJ whole genome shotgun (WGS) entry which is preliminary data.</text>
</comment>
<evidence type="ECO:0000313" key="5">
    <source>
        <dbReference type="Proteomes" id="UP000033618"/>
    </source>
</evidence>
<dbReference type="NCBIfam" id="TIGR00180">
    <property type="entry name" value="parB_part"/>
    <property type="match status" value="1"/>
</dbReference>
<dbReference type="Gene3D" id="3.90.1530.10">
    <property type="entry name" value="Conserved hypothetical protein from pyrococcus furiosus pfu- 392566-001, ParB domain"/>
    <property type="match status" value="1"/>
</dbReference>
<sequence length="373" mass="41164">MAKHSSDDDFVKALRSRDATVPRSSMVLNTPPVGPKKSLDDVLAHSAQQAESASTEPRIDAVAAQAREARDLATPDDTGRFVALDLLEPHEWNARVHRPTSRINEIAASIASDRQHMPLAIVPNPSVPGRYYILDGETRYWALKALKRKEAWVIDADADAADPAAFYFESFKRTDETVKISAIDQGIKWAKLIEGNFATPGRVAAELSVSPATVSRMIAYAKFSEPVLDFMHAHADRFPYSVAAVLAPLAENGESDEDILNICQKVVDEQFSRRLLESFMKERSKADNKRPRKSALFAIPIKAGKAQVGSFRTYENGALEFKVTDTNAFSDDKGRVLPTVFEAVSEAIASDSADFLEDIMERLRKLKAEGSRA</sequence>
<dbReference type="InterPro" id="IPR050336">
    <property type="entry name" value="Chromosome_partition/occlusion"/>
</dbReference>
<evidence type="ECO:0000259" key="3">
    <source>
        <dbReference type="SMART" id="SM00470"/>
    </source>
</evidence>
<feature type="domain" description="ParB-like N-terminal" evidence="3">
    <location>
        <begin position="80"/>
        <end position="172"/>
    </location>
</feature>
<reference evidence="4 5" key="1">
    <citation type="submission" date="2015-03" db="EMBL/GenBank/DDBJ databases">
        <title>Draft Genome Sequence of Burkholderia andropogonis type strain ICMP2807, isolated from Sorghum bicolor.</title>
        <authorList>
            <person name="Lopes-Santos L."/>
            <person name="Castro D.B."/>
            <person name="Ottoboni L.M."/>
            <person name="Park D."/>
            <person name="Weirc B.S."/>
            <person name="Destefano S.A."/>
        </authorList>
    </citation>
    <scope>NUCLEOTIDE SEQUENCE [LARGE SCALE GENOMIC DNA]</scope>
    <source>
        <strain evidence="4 5">ICMP2807</strain>
    </source>
</reference>
<feature type="compositionally biased region" description="Polar residues" evidence="2">
    <location>
        <begin position="46"/>
        <end position="55"/>
    </location>
</feature>
<feature type="compositionally biased region" description="Basic and acidic residues" evidence="2">
    <location>
        <begin position="1"/>
        <end position="20"/>
    </location>
</feature>
<comment type="similarity">
    <text evidence="1">Belongs to the ParB family.</text>
</comment>
<dbReference type="PATRIC" id="fig|28092.6.peg.6165"/>
<accession>A0A0F5JTH4</accession>
<dbReference type="OrthoDB" id="9126953at2"/>
<name>A0A0F5JTH4_9BURK</name>
<gene>
    <name evidence="4" type="ORF">WM40_26135</name>
</gene>
<feature type="region of interest" description="Disordered" evidence="2">
    <location>
        <begin position="1"/>
        <end position="58"/>
    </location>
</feature>
<dbReference type="EMBL" id="LAQU01000108">
    <property type="protein sequence ID" value="KKB60955.1"/>
    <property type="molecule type" value="Genomic_DNA"/>
</dbReference>
<keyword evidence="5" id="KW-1185">Reference proteome</keyword>
<dbReference type="SUPFAM" id="SSF109709">
    <property type="entry name" value="KorB DNA-binding domain-like"/>
    <property type="match status" value="1"/>
</dbReference>
<dbReference type="InterPro" id="IPR036086">
    <property type="entry name" value="ParB/Sulfiredoxin_sf"/>
</dbReference>
<dbReference type="PANTHER" id="PTHR33375">
    <property type="entry name" value="CHROMOSOME-PARTITIONING PROTEIN PARB-RELATED"/>
    <property type="match status" value="1"/>
</dbReference>
<dbReference type="GO" id="GO:0007059">
    <property type="term" value="P:chromosome segregation"/>
    <property type="evidence" value="ECO:0007669"/>
    <property type="project" value="TreeGrafter"/>
</dbReference>
<dbReference type="GO" id="GO:0003677">
    <property type="term" value="F:DNA binding"/>
    <property type="evidence" value="ECO:0007669"/>
    <property type="project" value="InterPro"/>
</dbReference>
<dbReference type="AlphaFoldDB" id="A0A0F5JTH4"/>
<dbReference type="SUPFAM" id="SSF110849">
    <property type="entry name" value="ParB/Sulfiredoxin"/>
    <property type="match status" value="1"/>
</dbReference>
<organism evidence="4 5">
    <name type="scientific">Robbsia andropogonis</name>
    <dbReference type="NCBI Taxonomy" id="28092"/>
    <lineage>
        <taxon>Bacteria</taxon>
        <taxon>Pseudomonadati</taxon>
        <taxon>Pseudomonadota</taxon>
        <taxon>Betaproteobacteria</taxon>
        <taxon>Burkholderiales</taxon>
        <taxon>Burkholderiaceae</taxon>
        <taxon>Robbsia</taxon>
    </lineage>
</organism>
<dbReference type="RefSeq" id="WP_046154500.1">
    <property type="nucleotide sequence ID" value="NZ_CADFGU010000026.1"/>
</dbReference>
<dbReference type="Proteomes" id="UP000033618">
    <property type="component" value="Unassembled WGS sequence"/>
</dbReference>
<dbReference type="STRING" id="28092.WM40_26135"/>
<dbReference type="InterPro" id="IPR003115">
    <property type="entry name" value="ParB_N"/>
</dbReference>
<proteinExistence type="inferred from homology"/>
<dbReference type="SMART" id="SM00470">
    <property type="entry name" value="ParB"/>
    <property type="match status" value="1"/>
</dbReference>
<dbReference type="GO" id="GO:0005694">
    <property type="term" value="C:chromosome"/>
    <property type="evidence" value="ECO:0007669"/>
    <property type="project" value="TreeGrafter"/>
</dbReference>
<dbReference type="InterPro" id="IPR004437">
    <property type="entry name" value="ParB/RepB/Spo0J"/>
</dbReference>
<dbReference type="PANTHER" id="PTHR33375:SF1">
    <property type="entry name" value="CHROMOSOME-PARTITIONING PROTEIN PARB-RELATED"/>
    <property type="match status" value="1"/>
</dbReference>